<comment type="similarity">
    <text evidence="4">Belongs to the flavoredoxin family.</text>
</comment>
<name>A0ABU8VXN9_9BURK</name>
<sequence length="225" mass="24875">MAGSRFICVEGDRLDTETAYRLVVGCVAPRPVAWITTVDEEGRVNAAPFSSYNYVATSPPMLAINIAARAGDGLIKDTARNIARSREFVVNVATEHNFELMHRSAQEYPPEVSEVEALGIPLLPSRHVKPPRIAISPVQMECRLDQVVVLGRGINTLYIGEVVAFHLSDEVYDGQRVDTERMRPIARLGGPFYAGLGEIFHRPMLQRPPGGEGWAQPVRENSDRP</sequence>
<organism evidence="6 7">
    <name type="scientific">Variovorax humicola</name>
    <dbReference type="NCBI Taxonomy" id="1769758"/>
    <lineage>
        <taxon>Bacteria</taxon>
        <taxon>Pseudomonadati</taxon>
        <taxon>Pseudomonadota</taxon>
        <taxon>Betaproteobacteria</taxon>
        <taxon>Burkholderiales</taxon>
        <taxon>Comamonadaceae</taxon>
        <taxon>Variovorax</taxon>
    </lineage>
</organism>
<evidence type="ECO:0000256" key="2">
    <source>
        <dbReference type="ARBA" id="ARBA00022630"/>
    </source>
</evidence>
<evidence type="ECO:0000259" key="5">
    <source>
        <dbReference type="SMART" id="SM00903"/>
    </source>
</evidence>
<comment type="caution">
    <text evidence="6">The sequence shown here is derived from an EMBL/GenBank/DDBJ whole genome shotgun (WGS) entry which is preliminary data.</text>
</comment>
<proteinExistence type="inferred from homology"/>
<dbReference type="PANTHER" id="PTHR33798:SF5">
    <property type="entry name" value="FLAVIN REDUCTASE LIKE DOMAIN-CONTAINING PROTEIN"/>
    <property type="match status" value="1"/>
</dbReference>
<dbReference type="InterPro" id="IPR002563">
    <property type="entry name" value="Flavin_Rdtase-like_dom"/>
</dbReference>
<dbReference type="Proteomes" id="UP001363010">
    <property type="component" value="Unassembled WGS sequence"/>
</dbReference>
<keyword evidence="3" id="KW-0288">FMN</keyword>
<protein>
    <submittedName>
        <fullName evidence="6">Flavin reductase family protein</fullName>
        <ecNumber evidence="6">1.5.1.-</ecNumber>
    </submittedName>
</protein>
<dbReference type="PANTHER" id="PTHR33798">
    <property type="entry name" value="FLAVOPROTEIN OXYGENASE"/>
    <property type="match status" value="1"/>
</dbReference>
<keyword evidence="6" id="KW-0560">Oxidoreductase</keyword>
<dbReference type="Pfam" id="PF01613">
    <property type="entry name" value="Flavin_Reduct"/>
    <property type="match status" value="1"/>
</dbReference>
<dbReference type="Gene3D" id="2.30.110.10">
    <property type="entry name" value="Electron Transport, Fmn-binding Protein, Chain A"/>
    <property type="match status" value="1"/>
</dbReference>
<keyword evidence="2" id="KW-0285">Flavoprotein</keyword>
<reference evidence="6 7" key="1">
    <citation type="submission" date="2024-03" db="EMBL/GenBank/DDBJ databases">
        <title>Novel species of the genus Variovorax.</title>
        <authorList>
            <person name="Liu Q."/>
            <person name="Xin Y.-H."/>
        </authorList>
    </citation>
    <scope>NUCLEOTIDE SEQUENCE [LARGE SCALE GENOMIC DNA]</scope>
    <source>
        <strain evidence="6 7">KACC 18501</strain>
    </source>
</reference>
<dbReference type="EMBL" id="JBBKZV010000005">
    <property type="protein sequence ID" value="MEJ8822575.1"/>
    <property type="molecule type" value="Genomic_DNA"/>
</dbReference>
<evidence type="ECO:0000313" key="6">
    <source>
        <dbReference type="EMBL" id="MEJ8822575.1"/>
    </source>
</evidence>
<evidence type="ECO:0000256" key="1">
    <source>
        <dbReference type="ARBA" id="ARBA00001917"/>
    </source>
</evidence>
<feature type="domain" description="Flavin reductase like" evidence="5">
    <location>
        <begin position="27"/>
        <end position="178"/>
    </location>
</feature>
<dbReference type="EC" id="1.5.1.-" evidence="6"/>
<dbReference type="GO" id="GO:0016491">
    <property type="term" value="F:oxidoreductase activity"/>
    <property type="evidence" value="ECO:0007669"/>
    <property type="project" value="UniProtKB-KW"/>
</dbReference>
<dbReference type="SUPFAM" id="SSF50475">
    <property type="entry name" value="FMN-binding split barrel"/>
    <property type="match status" value="1"/>
</dbReference>
<dbReference type="InterPro" id="IPR012349">
    <property type="entry name" value="Split_barrel_FMN-bd"/>
</dbReference>
<keyword evidence="7" id="KW-1185">Reference proteome</keyword>
<accession>A0ABU8VXN9</accession>
<evidence type="ECO:0000313" key="7">
    <source>
        <dbReference type="Proteomes" id="UP001363010"/>
    </source>
</evidence>
<gene>
    <name evidence="6" type="ORF">WKW80_11100</name>
</gene>
<evidence type="ECO:0000256" key="4">
    <source>
        <dbReference type="ARBA" id="ARBA00038054"/>
    </source>
</evidence>
<evidence type="ECO:0000256" key="3">
    <source>
        <dbReference type="ARBA" id="ARBA00022643"/>
    </source>
</evidence>
<comment type="cofactor">
    <cofactor evidence="1">
        <name>FMN</name>
        <dbReference type="ChEBI" id="CHEBI:58210"/>
    </cofactor>
</comment>
<dbReference type="SMART" id="SM00903">
    <property type="entry name" value="Flavin_Reduct"/>
    <property type="match status" value="1"/>
</dbReference>
<dbReference type="RefSeq" id="WP_340363620.1">
    <property type="nucleotide sequence ID" value="NZ_JBBKZV010000005.1"/>
</dbReference>